<feature type="transmembrane region" description="Helical" evidence="8">
    <location>
        <begin position="28"/>
        <end position="45"/>
    </location>
</feature>
<feature type="region of interest" description="Disordered" evidence="7">
    <location>
        <begin position="275"/>
        <end position="368"/>
    </location>
</feature>
<keyword evidence="8" id="KW-0472">Membrane</keyword>
<protein>
    <recommendedName>
        <fullName evidence="11">Peptidase M50 domain-containing protein</fullName>
    </recommendedName>
</protein>
<dbReference type="GO" id="GO:0008237">
    <property type="term" value="F:metallopeptidase activity"/>
    <property type="evidence" value="ECO:0007669"/>
    <property type="project" value="UniProtKB-KW"/>
</dbReference>
<keyword evidence="6" id="KW-0482">Metalloprotease</keyword>
<comment type="cofactor">
    <cofactor evidence="1">
        <name>Zn(2+)</name>
        <dbReference type="ChEBI" id="CHEBI:29105"/>
    </cofactor>
</comment>
<feature type="transmembrane region" description="Helical" evidence="8">
    <location>
        <begin position="52"/>
        <end position="73"/>
    </location>
</feature>
<dbReference type="PANTHER" id="PTHR39188">
    <property type="entry name" value="MEMBRANE-ASSOCIATED ZINC METALLOPROTEASE M50B"/>
    <property type="match status" value="1"/>
</dbReference>
<dbReference type="AlphaFoldDB" id="A0A9K3KS59"/>
<comment type="similarity">
    <text evidence="2">Belongs to the peptidase M50B family.</text>
</comment>
<keyword evidence="4" id="KW-0378">Hydrolase</keyword>
<dbReference type="GO" id="GO:0006508">
    <property type="term" value="P:proteolysis"/>
    <property type="evidence" value="ECO:0007669"/>
    <property type="project" value="UniProtKB-KW"/>
</dbReference>
<sequence length="368" mass="40535">MVYSGGSDGWTCRCLCCCCAGVPVNVHWTFFFVWILQIVISLIQYKFDYWKYIVNIAVLWGPVLFFICVLHEWGHVILNRLFGGTCHYMTIWPLGGFSDTKIENGTCLQEFWVALCGPLMHIPQFFIFMIAMAIAAPNGLNYYGSPAGVAALQEGGVGLFFAQLAKGAIDINMMLFFMNLLVPAFPLDAARMLASMGVHCGLSVPRAAWMLVVIGGLLGAAALIFGIIGLITGHNLGFFMLFLGLFMAWTTWSMYRSIQNKQIFQHPVFAPDCYHPERGRPTNLSSPVPPTQSAMSRPSRNNNEQSRDIESGRPNKNKKSNRSSKAGSEPGPTSSTTTPKNKKKPGASTKKKSVPKKKKSADTNPSSL</sequence>
<evidence type="ECO:0000256" key="5">
    <source>
        <dbReference type="ARBA" id="ARBA00022833"/>
    </source>
</evidence>
<proteinExistence type="inferred from homology"/>
<evidence type="ECO:0000256" key="7">
    <source>
        <dbReference type="SAM" id="MobiDB-lite"/>
    </source>
</evidence>
<evidence type="ECO:0008006" key="11">
    <source>
        <dbReference type="Google" id="ProtNLM"/>
    </source>
</evidence>
<feature type="transmembrane region" description="Helical" evidence="8">
    <location>
        <begin position="208"/>
        <end position="231"/>
    </location>
</feature>
<comment type="caution">
    <text evidence="9">The sequence shown here is derived from an EMBL/GenBank/DDBJ whole genome shotgun (WGS) entry which is preliminary data.</text>
</comment>
<organism evidence="9 10">
    <name type="scientific">Nitzschia inconspicua</name>
    <dbReference type="NCBI Taxonomy" id="303405"/>
    <lineage>
        <taxon>Eukaryota</taxon>
        <taxon>Sar</taxon>
        <taxon>Stramenopiles</taxon>
        <taxon>Ochrophyta</taxon>
        <taxon>Bacillariophyta</taxon>
        <taxon>Bacillariophyceae</taxon>
        <taxon>Bacillariophycidae</taxon>
        <taxon>Bacillariales</taxon>
        <taxon>Bacillariaceae</taxon>
        <taxon>Nitzschia</taxon>
    </lineage>
</organism>
<feature type="transmembrane region" description="Helical" evidence="8">
    <location>
        <begin position="237"/>
        <end position="255"/>
    </location>
</feature>
<dbReference type="PANTHER" id="PTHR39188:SF3">
    <property type="entry name" value="STAGE IV SPORULATION PROTEIN FB"/>
    <property type="match status" value="1"/>
</dbReference>
<dbReference type="Proteomes" id="UP000693970">
    <property type="component" value="Unassembled WGS sequence"/>
</dbReference>
<dbReference type="OrthoDB" id="190403at2759"/>
<evidence type="ECO:0000256" key="8">
    <source>
        <dbReference type="SAM" id="Phobius"/>
    </source>
</evidence>
<evidence type="ECO:0000256" key="2">
    <source>
        <dbReference type="ARBA" id="ARBA00007931"/>
    </source>
</evidence>
<keyword evidence="10" id="KW-1185">Reference proteome</keyword>
<feature type="transmembrane region" description="Helical" evidence="8">
    <location>
        <begin position="111"/>
        <end position="135"/>
    </location>
</feature>
<feature type="transmembrane region" description="Helical" evidence="8">
    <location>
        <begin position="171"/>
        <end position="187"/>
    </location>
</feature>
<feature type="compositionally biased region" description="Polar residues" evidence="7">
    <location>
        <begin position="282"/>
        <end position="304"/>
    </location>
</feature>
<keyword evidence="8" id="KW-0812">Transmembrane</keyword>
<evidence type="ECO:0000256" key="6">
    <source>
        <dbReference type="ARBA" id="ARBA00023049"/>
    </source>
</evidence>
<name>A0A9K3KS59_9STRA</name>
<reference evidence="9" key="2">
    <citation type="submission" date="2021-04" db="EMBL/GenBank/DDBJ databases">
        <authorList>
            <person name="Podell S."/>
        </authorList>
    </citation>
    <scope>NUCLEOTIDE SEQUENCE</scope>
    <source>
        <strain evidence="9">Hildebrandi</strain>
    </source>
</reference>
<evidence type="ECO:0000313" key="10">
    <source>
        <dbReference type="Proteomes" id="UP000693970"/>
    </source>
</evidence>
<keyword evidence="8" id="KW-1133">Transmembrane helix</keyword>
<evidence type="ECO:0000256" key="3">
    <source>
        <dbReference type="ARBA" id="ARBA00022670"/>
    </source>
</evidence>
<evidence type="ECO:0000256" key="4">
    <source>
        <dbReference type="ARBA" id="ARBA00022801"/>
    </source>
</evidence>
<keyword evidence="5" id="KW-0862">Zinc</keyword>
<evidence type="ECO:0000313" key="9">
    <source>
        <dbReference type="EMBL" id="KAG7348541.1"/>
    </source>
</evidence>
<gene>
    <name evidence="9" type="ORF">IV203_017246</name>
</gene>
<feature type="compositionally biased region" description="Basic residues" evidence="7">
    <location>
        <begin position="340"/>
        <end position="359"/>
    </location>
</feature>
<accession>A0A9K3KS59</accession>
<dbReference type="EMBL" id="JAGRRH010000020">
    <property type="protein sequence ID" value="KAG7348541.1"/>
    <property type="molecule type" value="Genomic_DNA"/>
</dbReference>
<keyword evidence="3" id="KW-0645">Protease</keyword>
<evidence type="ECO:0000256" key="1">
    <source>
        <dbReference type="ARBA" id="ARBA00001947"/>
    </source>
</evidence>
<feature type="compositionally biased region" description="Low complexity" evidence="7">
    <location>
        <begin position="323"/>
        <end position="339"/>
    </location>
</feature>
<feature type="transmembrane region" description="Helical" evidence="8">
    <location>
        <begin position="147"/>
        <end position="165"/>
    </location>
</feature>
<reference evidence="9" key="1">
    <citation type="journal article" date="2021" name="Sci. Rep.">
        <title>Diploid genomic architecture of Nitzschia inconspicua, an elite biomass production diatom.</title>
        <authorList>
            <person name="Oliver A."/>
            <person name="Podell S."/>
            <person name="Pinowska A."/>
            <person name="Traller J.C."/>
            <person name="Smith S.R."/>
            <person name="McClure R."/>
            <person name="Beliaev A."/>
            <person name="Bohutskyi P."/>
            <person name="Hill E.A."/>
            <person name="Rabines A."/>
            <person name="Zheng H."/>
            <person name="Allen L.Z."/>
            <person name="Kuo A."/>
            <person name="Grigoriev I.V."/>
            <person name="Allen A.E."/>
            <person name="Hazlebeck D."/>
            <person name="Allen E.E."/>
        </authorList>
    </citation>
    <scope>NUCLEOTIDE SEQUENCE</scope>
    <source>
        <strain evidence="9">Hildebrandi</strain>
    </source>
</reference>